<dbReference type="Gene3D" id="3.40.50.150">
    <property type="entry name" value="Vaccinia Virus protein VP39"/>
    <property type="match status" value="1"/>
</dbReference>
<gene>
    <name evidence="2" type="ORF">NDK47_15735</name>
</gene>
<evidence type="ECO:0000313" key="3">
    <source>
        <dbReference type="Proteomes" id="UP001056500"/>
    </source>
</evidence>
<dbReference type="EMBL" id="CP098755">
    <property type="protein sequence ID" value="USG63626.1"/>
    <property type="molecule type" value="Genomic_DNA"/>
</dbReference>
<dbReference type="GO" id="GO:0032259">
    <property type="term" value="P:methylation"/>
    <property type="evidence" value="ECO:0007669"/>
    <property type="project" value="UniProtKB-KW"/>
</dbReference>
<organism evidence="2 3">
    <name type="scientific">Brevibacillus ruminantium</name>
    <dbReference type="NCBI Taxonomy" id="2950604"/>
    <lineage>
        <taxon>Bacteria</taxon>
        <taxon>Bacillati</taxon>
        <taxon>Bacillota</taxon>
        <taxon>Bacilli</taxon>
        <taxon>Bacillales</taxon>
        <taxon>Paenibacillaceae</taxon>
        <taxon>Brevibacillus</taxon>
    </lineage>
</organism>
<dbReference type="GO" id="GO:0008168">
    <property type="term" value="F:methyltransferase activity"/>
    <property type="evidence" value="ECO:0007669"/>
    <property type="project" value="UniProtKB-KW"/>
</dbReference>
<dbReference type="PANTHER" id="PTHR43591">
    <property type="entry name" value="METHYLTRANSFERASE"/>
    <property type="match status" value="1"/>
</dbReference>
<protein>
    <submittedName>
        <fullName evidence="2">Class I SAM-dependent methyltransferase</fullName>
    </submittedName>
</protein>
<dbReference type="RefSeq" id="WP_251870707.1">
    <property type="nucleotide sequence ID" value="NZ_CP098755.1"/>
</dbReference>
<proteinExistence type="predicted"/>
<keyword evidence="2" id="KW-0489">Methyltransferase</keyword>
<accession>A0ABY4WG45</accession>
<dbReference type="InterPro" id="IPR029063">
    <property type="entry name" value="SAM-dependent_MTases_sf"/>
</dbReference>
<dbReference type="SUPFAM" id="SSF53335">
    <property type="entry name" value="S-adenosyl-L-methionine-dependent methyltransferases"/>
    <property type="match status" value="1"/>
</dbReference>
<sequence>MNREEEIKKQVQEQFGKHAKAYVTSVTHAKGEDLPLLVEWLKPQADWRVLDVATGGGHVAKTLAPHCRQVVATDLTVLMLEAAREAHLEEKLENILHVQADAEKLPFLSETFDVVCCRIAAHHFPNPAAFIREISRVLRPNGQFVLIDNVVPDESGEFASIGDFINQFEALRDPSHVRCLSPGEWKVLMEREALEVQQERLRKKRFQFLPWVKRTAQSQEQQEAVEQMLLQADDHIRSYMGVSIADGRVQEHEIDEWMVLCKKR</sequence>
<dbReference type="InterPro" id="IPR013216">
    <property type="entry name" value="Methyltransf_11"/>
</dbReference>
<evidence type="ECO:0000313" key="2">
    <source>
        <dbReference type="EMBL" id="USG63626.1"/>
    </source>
</evidence>
<dbReference type="Pfam" id="PF08241">
    <property type="entry name" value="Methyltransf_11"/>
    <property type="match status" value="1"/>
</dbReference>
<dbReference type="CDD" id="cd02440">
    <property type="entry name" value="AdoMet_MTases"/>
    <property type="match status" value="1"/>
</dbReference>
<evidence type="ECO:0000259" key="1">
    <source>
        <dbReference type="Pfam" id="PF08241"/>
    </source>
</evidence>
<name>A0ABY4WG45_9BACL</name>
<keyword evidence="2" id="KW-0808">Transferase</keyword>
<feature type="domain" description="Methyltransferase type 11" evidence="1">
    <location>
        <begin position="50"/>
        <end position="146"/>
    </location>
</feature>
<reference evidence="2" key="1">
    <citation type="submission" date="2022-06" db="EMBL/GenBank/DDBJ databases">
        <title>Genome sequencing of Brevibacillus sp. BB3-R1.</title>
        <authorList>
            <person name="Heo J."/>
            <person name="Lee D."/>
            <person name="Won M."/>
            <person name="Han B.-H."/>
            <person name="Hong S.-B."/>
            <person name="Kwon S.-W."/>
        </authorList>
    </citation>
    <scope>NUCLEOTIDE SEQUENCE</scope>
    <source>
        <strain evidence="2">BB3-R1</strain>
    </source>
</reference>
<dbReference type="Proteomes" id="UP001056500">
    <property type="component" value="Chromosome"/>
</dbReference>
<keyword evidence="3" id="KW-1185">Reference proteome</keyword>